<feature type="region of interest" description="Disordered" evidence="1">
    <location>
        <begin position="1"/>
        <end position="23"/>
    </location>
</feature>
<evidence type="ECO:0000256" key="1">
    <source>
        <dbReference type="SAM" id="MobiDB-lite"/>
    </source>
</evidence>
<keyword evidence="2" id="KW-1133">Transmembrane helix</keyword>
<dbReference type="InterPro" id="IPR005182">
    <property type="entry name" value="YdbS-like_PH"/>
</dbReference>
<gene>
    <name evidence="4" type="ORF">FH971_15335</name>
</gene>
<dbReference type="AlphaFoldDB" id="A0A4Y5YHD4"/>
<name>A0A4Y5YHD4_9GAMM</name>
<protein>
    <recommendedName>
        <fullName evidence="3">YdbS-like PH domain-containing protein</fullName>
    </recommendedName>
</protein>
<feature type="transmembrane region" description="Helical" evidence="2">
    <location>
        <begin position="96"/>
        <end position="117"/>
    </location>
</feature>
<keyword evidence="5" id="KW-1185">Reference proteome</keyword>
<dbReference type="KEGG" id="spol:FH971_15335"/>
<accession>A0A4Y5YHD4</accession>
<organism evidence="4 5">
    <name type="scientific">Shewanella polaris</name>
    <dbReference type="NCBI Taxonomy" id="2588449"/>
    <lineage>
        <taxon>Bacteria</taxon>
        <taxon>Pseudomonadati</taxon>
        <taxon>Pseudomonadota</taxon>
        <taxon>Gammaproteobacteria</taxon>
        <taxon>Alteromonadales</taxon>
        <taxon>Shewanellaceae</taxon>
        <taxon>Shewanella</taxon>
    </lineage>
</organism>
<keyword evidence="2" id="KW-0472">Membrane</keyword>
<evidence type="ECO:0000259" key="3">
    <source>
        <dbReference type="Pfam" id="PF03703"/>
    </source>
</evidence>
<keyword evidence="2" id="KW-0812">Transmembrane</keyword>
<dbReference type="PANTHER" id="PTHR34473">
    <property type="entry name" value="UPF0699 TRANSMEMBRANE PROTEIN YDBS"/>
    <property type="match status" value="1"/>
</dbReference>
<proteinExistence type="predicted"/>
<dbReference type="Proteomes" id="UP000319809">
    <property type="component" value="Chromosome"/>
</dbReference>
<feature type="domain" description="YdbS-like PH" evidence="3">
    <location>
        <begin position="126"/>
        <end position="200"/>
    </location>
</feature>
<dbReference type="RefSeq" id="WP_140234898.1">
    <property type="nucleotide sequence ID" value="NZ_CP041036.1"/>
</dbReference>
<dbReference type="Pfam" id="PF03703">
    <property type="entry name" value="bPH_2"/>
    <property type="match status" value="1"/>
</dbReference>
<dbReference type="PANTHER" id="PTHR34473:SF2">
    <property type="entry name" value="UPF0699 TRANSMEMBRANE PROTEIN YDBT"/>
    <property type="match status" value="1"/>
</dbReference>
<sequence length="242" mass="26454">MDTPPQLKSTLTSQQSHAQSTLSDASAKTSAEETLQSVYHHGPRLSQGDYIQLADLSLSNIDPNYPKLLLIISSVVAMLIITALTAFLLLTKPFPLTIATSIIILVIFLAFIIIKLIHLKANKIAYGLFKNEIVLREGLYWVSTTALPYTRLQHVNLSQGPAERKFNLVTLKCFSAGSGLAEINLPGLNADLAEHLRQHLLSQAASSKLLPTRERDVIDPMPSNVEVDSLSIQPPQQGSHNG</sequence>
<evidence type="ECO:0000313" key="5">
    <source>
        <dbReference type="Proteomes" id="UP000319809"/>
    </source>
</evidence>
<dbReference type="EMBL" id="CP041036">
    <property type="protein sequence ID" value="QDE32212.1"/>
    <property type="molecule type" value="Genomic_DNA"/>
</dbReference>
<feature type="transmembrane region" description="Helical" evidence="2">
    <location>
        <begin position="68"/>
        <end position="90"/>
    </location>
</feature>
<reference evidence="4 5" key="1">
    <citation type="submission" date="2019-06" db="EMBL/GenBank/DDBJ databases">
        <title>The genome of Shewanella sp. SM1901.</title>
        <authorList>
            <person name="Cha Q."/>
        </authorList>
    </citation>
    <scope>NUCLEOTIDE SEQUENCE [LARGE SCALE GENOMIC DNA]</scope>
    <source>
        <strain evidence="4 5">SM1901</strain>
    </source>
</reference>
<evidence type="ECO:0000256" key="2">
    <source>
        <dbReference type="SAM" id="Phobius"/>
    </source>
</evidence>
<evidence type="ECO:0000313" key="4">
    <source>
        <dbReference type="EMBL" id="QDE32212.1"/>
    </source>
</evidence>